<comment type="caution">
    <text evidence="4">The sequence shown here is derived from an EMBL/GenBank/DDBJ whole genome shotgun (WGS) entry which is preliminary data.</text>
</comment>
<organism evidence="4 5">
    <name type="scientific">Streptomyces tremellae</name>
    <dbReference type="NCBI Taxonomy" id="1124239"/>
    <lineage>
        <taxon>Bacteria</taxon>
        <taxon>Bacillati</taxon>
        <taxon>Actinomycetota</taxon>
        <taxon>Actinomycetes</taxon>
        <taxon>Kitasatosporales</taxon>
        <taxon>Streptomycetaceae</taxon>
        <taxon>Streptomyces</taxon>
    </lineage>
</organism>
<dbReference type="Gene3D" id="3.40.50.1820">
    <property type="entry name" value="alpha/beta hydrolase"/>
    <property type="match status" value="1"/>
</dbReference>
<comment type="similarity">
    <text evidence="1">Belongs to the thioesterase family.</text>
</comment>
<dbReference type="SUPFAM" id="SSF53474">
    <property type="entry name" value="alpha/beta-Hydrolases"/>
    <property type="match status" value="1"/>
</dbReference>
<dbReference type="InterPro" id="IPR012223">
    <property type="entry name" value="TEII"/>
</dbReference>
<feature type="region of interest" description="Disordered" evidence="2">
    <location>
        <begin position="270"/>
        <end position="293"/>
    </location>
</feature>
<dbReference type="PANTHER" id="PTHR11487:SF0">
    <property type="entry name" value="S-ACYL FATTY ACID SYNTHASE THIOESTERASE, MEDIUM CHAIN"/>
    <property type="match status" value="1"/>
</dbReference>
<gene>
    <name evidence="4" type="ORF">GCM10023082_02660</name>
</gene>
<evidence type="ECO:0000256" key="1">
    <source>
        <dbReference type="ARBA" id="ARBA00007169"/>
    </source>
</evidence>
<protein>
    <recommendedName>
        <fullName evidence="3">Thioesterase domain-containing protein</fullName>
    </recommendedName>
</protein>
<sequence>MSERPVAPPRRPAAGRPLLSGAVTVPCPVPSATRRLFLFHHAGGSHLLYRGWESDFPPDWELCLLDAPGRGRLLGEPLIATSAGLVDFFLKELEQWTDRPFAFFGHSMGALIAYELTCRLVAEERPAPLWAGLSSCGAPRAPRAGSGPRRHEFTDVKLREWLRAAGGTPDAVLDQPGMWRAFGPVFRNDFALVDTWRPALPALRLPVALSAFGGADDAVVGHDRLLAWDRYSRRFHGPHMYRGGHFYLRDHHRSVITRIVEAVSAAIPTPAGPSLAGTSGPTDRTDRKTGNTP</sequence>
<accession>A0ABP7DRG4</accession>
<dbReference type="InterPro" id="IPR029058">
    <property type="entry name" value="AB_hydrolase_fold"/>
</dbReference>
<dbReference type="PANTHER" id="PTHR11487">
    <property type="entry name" value="THIOESTERASE"/>
    <property type="match status" value="1"/>
</dbReference>
<evidence type="ECO:0000313" key="5">
    <source>
        <dbReference type="Proteomes" id="UP001499884"/>
    </source>
</evidence>
<proteinExistence type="inferred from homology"/>
<evidence type="ECO:0000259" key="3">
    <source>
        <dbReference type="Pfam" id="PF00975"/>
    </source>
</evidence>
<feature type="domain" description="Thioesterase" evidence="3">
    <location>
        <begin position="34"/>
        <end position="259"/>
    </location>
</feature>
<name>A0ABP7DRG4_9ACTN</name>
<evidence type="ECO:0000256" key="2">
    <source>
        <dbReference type="SAM" id="MobiDB-lite"/>
    </source>
</evidence>
<evidence type="ECO:0000313" key="4">
    <source>
        <dbReference type="EMBL" id="GAA3708077.1"/>
    </source>
</evidence>
<dbReference type="InterPro" id="IPR001031">
    <property type="entry name" value="Thioesterase"/>
</dbReference>
<dbReference type="Proteomes" id="UP001499884">
    <property type="component" value="Unassembled WGS sequence"/>
</dbReference>
<dbReference type="EMBL" id="BAABEP010000001">
    <property type="protein sequence ID" value="GAA3708077.1"/>
    <property type="molecule type" value="Genomic_DNA"/>
</dbReference>
<feature type="compositionally biased region" description="Basic and acidic residues" evidence="2">
    <location>
        <begin position="283"/>
        <end position="293"/>
    </location>
</feature>
<keyword evidence="5" id="KW-1185">Reference proteome</keyword>
<dbReference type="Pfam" id="PF00975">
    <property type="entry name" value="Thioesterase"/>
    <property type="match status" value="1"/>
</dbReference>
<reference evidence="5" key="1">
    <citation type="journal article" date="2019" name="Int. J. Syst. Evol. Microbiol.">
        <title>The Global Catalogue of Microorganisms (GCM) 10K type strain sequencing project: providing services to taxonomists for standard genome sequencing and annotation.</title>
        <authorList>
            <consortium name="The Broad Institute Genomics Platform"/>
            <consortium name="The Broad Institute Genome Sequencing Center for Infectious Disease"/>
            <person name="Wu L."/>
            <person name="Ma J."/>
        </authorList>
    </citation>
    <scope>NUCLEOTIDE SEQUENCE [LARGE SCALE GENOMIC DNA]</scope>
    <source>
        <strain evidence="5">JCM 30846</strain>
    </source>
</reference>